<dbReference type="EMBL" id="CP019717">
    <property type="protein sequence ID" value="QHZ49393.1"/>
    <property type="molecule type" value="Genomic_DNA"/>
</dbReference>
<dbReference type="AlphaFoldDB" id="A0A6C0QL01"/>
<evidence type="ECO:0000313" key="2">
    <source>
        <dbReference type="Proteomes" id="UP000464330"/>
    </source>
</evidence>
<sequence>MRPEQNFKELNLFQSFYFGDIENKDARPMYEQEYGVPFMDLIYNKYATLTRKAETY</sequence>
<accession>A0A6C0QL01</accession>
<gene>
    <name evidence="1" type="ORF">ERICV_00161</name>
</gene>
<proteinExistence type="predicted"/>
<protein>
    <submittedName>
        <fullName evidence="1">ABC-2 family transporter protein</fullName>
    </submittedName>
</protein>
<name>A0A6C0QL01_9BACL</name>
<dbReference type="Proteomes" id="UP000464330">
    <property type="component" value="Chromosome"/>
</dbReference>
<evidence type="ECO:0000313" key="1">
    <source>
        <dbReference type="EMBL" id="QHZ49393.1"/>
    </source>
</evidence>
<reference evidence="1 2" key="1">
    <citation type="journal article" date="2020" name="Int. J. Med. Microbiol.">
        <title>Discovery of Paenibacillus larvae ERIC V: Phenotypic and genomic comparison to genotypes ERIC I-IV reveal different inventories of virulence factors which correlate with epidemiological prevalences of American Foulbrood.</title>
        <authorList>
            <person name="Beims H."/>
            <person name="Bunk B."/>
            <person name="Erler S."/>
            <person name="Mohr K.I."/>
            <person name="Sproer C."/>
            <person name="Pradella S."/>
            <person name="Gunther G."/>
            <person name="Rohde M."/>
            <person name="von der Ohe W."/>
            <person name="Steinert M."/>
        </authorList>
    </citation>
    <scope>NUCLEOTIDE SEQUENCE [LARGE SCALE GENOMIC DNA]</scope>
    <source>
        <strain evidence="1">Eric_V</strain>
    </source>
</reference>
<organism evidence="1 2">
    <name type="scientific">Paenibacillus larvae subsp. larvae</name>
    <dbReference type="NCBI Taxonomy" id="147375"/>
    <lineage>
        <taxon>Bacteria</taxon>
        <taxon>Bacillati</taxon>
        <taxon>Bacillota</taxon>
        <taxon>Bacilli</taxon>
        <taxon>Bacillales</taxon>
        <taxon>Paenibacillaceae</taxon>
        <taxon>Paenibacillus</taxon>
    </lineage>
</organism>